<gene>
    <name evidence="2" type="ORF">A2730_03670</name>
</gene>
<dbReference type="STRING" id="1802202.A2730_03670"/>
<sequence length="124" mass="13717">MDKERGFIKNIFIAATILGVVFLSQTPYFKAGAKNLYSQRVKTENPYFAGIGDWFKKNVYGRLEGVSGEVGKGTAALQDKIVEEKNTLAENSAGATKKFIAEKMLQAMGVKPEELIDQKDFCSQ</sequence>
<evidence type="ECO:0000313" key="2">
    <source>
        <dbReference type="EMBL" id="OGZ63621.1"/>
    </source>
</evidence>
<keyword evidence="1" id="KW-0812">Transmembrane</keyword>
<keyword evidence="1" id="KW-0472">Membrane</keyword>
<comment type="caution">
    <text evidence="2">The sequence shown here is derived from an EMBL/GenBank/DDBJ whole genome shotgun (WGS) entry which is preliminary data.</text>
</comment>
<accession>A0A1G2HN22</accession>
<keyword evidence="1" id="KW-1133">Transmembrane helix</keyword>
<name>A0A1G2HN22_9BACT</name>
<protein>
    <submittedName>
        <fullName evidence="2">Uncharacterized protein</fullName>
    </submittedName>
</protein>
<evidence type="ECO:0000256" key="1">
    <source>
        <dbReference type="SAM" id="Phobius"/>
    </source>
</evidence>
<evidence type="ECO:0000313" key="3">
    <source>
        <dbReference type="Proteomes" id="UP000176855"/>
    </source>
</evidence>
<organism evidence="2 3">
    <name type="scientific">Candidatus Staskawiczbacteria bacterium RIFCSPHIGHO2_01_FULL_39_25</name>
    <dbReference type="NCBI Taxonomy" id="1802202"/>
    <lineage>
        <taxon>Bacteria</taxon>
        <taxon>Candidatus Staskawicziibacteriota</taxon>
    </lineage>
</organism>
<dbReference type="AlphaFoldDB" id="A0A1G2HN22"/>
<reference evidence="2 3" key="1">
    <citation type="journal article" date="2016" name="Nat. Commun.">
        <title>Thousands of microbial genomes shed light on interconnected biogeochemical processes in an aquifer system.</title>
        <authorList>
            <person name="Anantharaman K."/>
            <person name="Brown C.T."/>
            <person name="Hug L.A."/>
            <person name="Sharon I."/>
            <person name="Castelle C.J."/>
            <person name="Probst A.J."/>
            <person name="Thomas B.C."/>
            <person name="Singh A."/>
            <person name="Wilkins M.J."/>
            <person name="Karaoz U."/>
            <person name="Brodie E.L."/>
            <person name="Williams K.H."/>
            <person name="Hubbard S.S."/>
            <person name="Banfield J.F."/>
        </authorList>
    </citation>
    <scope>NUCLEOTIDE SEQUENCE [LARGE SCALE GENOMIC DNA]</scope>
</reference>
<dbReference type="Proteomes" id="UP000176855">
    <property type="component" value="Unassembled WGS sequence"/>
</dbReference>
<dbReference type="EMBL" id="MHOO01000012">
    <property type="protein sequence ID" value="OGZ63621.1"/>
    <property type="molecule type" value="Genomic_DNA"/>
</dbReference>
<proteinExistence type="predicted"/>
<feature type="transmembrane region" description="Helical" evidence="1">
    <location>
        <begin position="6"/>
        <end position="24"/>
    </location>
</feature>